<sequence>MWKHFDVFRRSVDINLRKYGLNSGEAYETYMSKAFKVLCEKCKFIPKPGLAESAISRSVQRPGSGLGTRAIPLKVGSVPNTYTPTAAKNMEQILSSTVNKQRLNNEVVCRAWAVDSLISKEEWTQWLLKLRVAFIKALLKVK</sequence>
<name>A0A1I7WNH6_HETBA</name>
<keyword evidence="1" id="KW-1185">Reference proteome</keyword>
<organism evidence="1 2">
    <name type="scientific">Heterorhabditis bacteriophora</name>
    <name type="common">Entomopathogenic nematode worm</name>
    <dbReference type="NCBI Taxonomy" id="37862"/>
    <lineage>
        <taxon>Eukaryota</taxon>
        <taxon>Metazoa</taxon>
        <taxon>Ecdysozoa</taxon>
        <taxon>Nematoda</taxon>
        <taxon>Chromadorea</taxon>
        <taxon>Rhabditida</taxon>
        <taxon>Rhabditina</taxon>
        <taxon>Rhabditomorpha</taxon>
        <taxon>Strongyloidea</taxon>
        <taxon>Heterorhabditidae</taxon>
        <taxon>Heterorhabditis</taxon>
    </lineage>
</organism>
<evidence type="ECO:0000313" key="1">
    <source>
        <dbReference type="Proteomes" id="UP000095283"/>
    </source>
</evidence>
<proteinExistence type="predicted"/>
<accession>A0A1I7WNH6</accession>
<dbReference type="AlphaFoldDB" id="A0A1I7WNH6"/>
<reference evidence="2" key="1">
    <citation type="submission" date="2016-11" db="UniProtKB">
        <authorList>
            <consortium name="WormBaseParasite"/>
        </authorList>
    </citation>
    <scope>IDENTIFICATION</scope>
</reference>
<protein>
    <submittedName>
        <fullName evidence="2">RFX-type winged-helix domain-containing protein</fullName>
    </submittedName>
</protein>
<evidence type="ECO:0000313" key="2">
    <source>
        <dbReference type="WBParaSite" id="Hba_06637"/>
    </source>
</evidence>
<dbReference type="WBParaSite" id="Hba_06637">
    <property type="protein sequence ID" value="Hba_06637"/>
    <property type="gene ID" value="Hba_06637"/>
</dbReference>
<dbReference type="Proteomes" id="UP000095283">
    <property type="component" value="Unplaced"/>
</dbReference>